<dbReference type="Proteomes" id="UP000689129">
    <property type="component" value="Unassembled WGS sequence"/>
</dbReference>
<dbReference type="EMBL" id="JAEMWZ010000279">
    <property type="protein sequence ID" value="KAG7127996.1"/>
    <property type="molecule type" value="Genomic_DNA"/>
</dbReference>
<proteinExistence type="predicted"/>
<reference evidence="2" key="1">
    <citation type="journal article" date="2021" name="Mol. Plant Pathol.">
        <title>A 20-kb lineage-specific genomic region tames virulence in pathogenic amphidiploid Verticillium longisporum.</title>
        <authorList>
            <person name="Harting R."/>
            <person name="Starke J."/>
            <person name="Kusch H."/>
            <person name="Poggeler S."/>
            <person name="Maurus I."/>
            <person name="Schluter R."/>
            <person name="Landesfeind M."/>
            <person name="Bulla I."/>
            <person name="Nowrousian M."/>
            <person name="de Jonge R."/>
            <person name="Stahlhut G."/>
            <person name="Hoff K.J."/>
            <person name="Asshauer K.P."/>
            <person name="Thurmer A."/>
            <person name="Stanke M."/>
            <person name="Daniel R."/>
            <person name="Morgenstern B."/>
            <person name="Thomma B.P.H.J."/>
            <person name="Kronstad J.W."/>
            <person name="Braus-Stromeyer S.A."/>
            <person name="Braus G.H."/>
        </authorList>
    </citation>
    <scope>NUCLEOTIDE SEQUENCE</scope>
    <source>
        <strain evidence="2">Vl32</strain>
    </source>
</reference>
<keyword evidence="1" id="KW-0732">Signal</keyword>
<accession>A0A8I3AN06</accession>
<feature type="chain" id="PRO_5034401958" evidence="1">
    <location>
        <begin position="23"/>
        <end position="193"/>
    </location>
</feature>
<comment type="caution">
    <text evidence="2">The sequence shown here is derived from an EMBL/GenBank/DDBJ whole genome shotgun (WGS) entry which is preliminary data.</text>
</comment>
<sequence length="193" mass="20297">MLFNNFVAAAFLAFASVGMTSPVPITGDISVGDTNPLIAARQRVVPKPSGPVPGAPNKGSAATAILGIAEKINLLIQQTIDKDLEVCLLSIYLPHLLIPSWGRRKFTQDVAARTAAAFPGRGVVVCNVGFKTTGTVVQQTTVRYDAKLGTTVTFEVVVLGAGASFTRQGDGGFENWAYSIPGSCRANRQTISC</sequence>
<protein>
    <submittedName>
        <fullName evidence="2">Uncharacterized protein</fullName>
    </submittedName>
</protein>
<evidence type="ECO:0000313" key="2">
    <source>
        <dbReference type="EMBL" id="KAG7127996.1"/>
    </source>
</evidence>
<name>A0A8I3AN06_VERLO</name>
<feature type="signal peptide" evidence="1">
    <location>
        <begin position="1"/>
        <end position="22"/>
    </location>
</feature>
<organism evidence="2 3">
    <name type="scientific">Verticillium longisporum</name>
    <name type="common">Verticillium dahliae var. longisporum</name>
    <dbReference type="NCBI Taxonomy" id="100787"/>
    <lineage>
        <taxon>Eukaryota</taxon>
        <taxon>Fungi</taxon>
        <taxon>Dikarya</taxon>
        <taxon>Ascomycota</taxon>
        <taxon>Pezizomycotina</taxon>
        <taxon>Sordariomycetes</taxon>
        <taxon>Hypocreomycetidae</taxon>
        <taxon>Glomerellales</taxon>
        <taxon>Plectosphaerellaceae</taxon>
        <taxon>Verticillium</taxon>
    </lineage>
</organism>
<gene>
    <name evidence="2" type="ORF">HYQ45_012197</name>
</gene>
<dbReference type="AlphaFoldDB" id="A0A8I3AN06"/>
<evidence type="ECO:0000256" key="1">
    <source>
        <dbReference type="SAM" id="SignalP"/>
    </source>
</evidence>
<dbReference type="OrthoDB" id="4827337at2759"/>
<evidence type="ECO:0000313" key="3">
    <source>
        <dbReference type="Proteomes" id="UP000689129"/>
    </source>
</evidence>